<reference evidence="1 2" key="1">
    <citation type="journal article" date="2011" name="J. Bacteriol.">
        <title>Genome sequence of the verrucomicrobium Opitutus terrae PB90-1, an abundant inhabitant of rice paddy soil ecosystems.</title>
        <authorList>
            <person name="van Passel M.W."/>
            <person name="Kant R."/>
            <person name="Palva A."/>
            <person name="Copeland A."/>
            <person name="Lucas S."/>
            <person name="Lapidus A."/>
            <person name="Glavina del Rio T."/>
            <person name="Pitluck S."/>
            <person name="Goltsman E."/>
            <person name="Clum A."/>
            <person name="Sun H."/>
            <person name="Schmutz J."/>
            <person name="Larimer F.W."/>
            <person name="Land M.L."/>
            <person name="Hauser L."/>
            <person name="Kyrpides N."/>
            <person name="Mikhailova N."/>
            <person name="Richardson P.P."/>
            <person name="Janssen P.H."/>
            <person name="de Vos W.M."/>
            <person name="Smidt H."/>
        </authorList>
    </citation>
    <scope>NUCLEOTIDE SEQUENCE [LARGE SCALE GENOMIC DNA]</scope>
    <source>
        <strain evidence="2">DSM 11246 / JCM 15787 / PB90-1</strain>
    </source>
</reference>
<gene>
    <name evidence="1" type="ordered locus">Oter_0166</name>
</gene>
<dbReference type="EMBL" id="CP001032">
    <property type="protein sequence ID" value="ACB73457.1"/>
    <property type="molecule type" value="Genomic_DNA"/>
</dbReference>
<sequence length="46" mass="4889">MTVRNPLSRSWSSCLLGTGQDSVLPVRSVTTHPAAGRHPSAMTVIL</sequence>
<evidence type="ECO:0000313" key="2">
    <source>
        <dbReference type="Proteomes" id="UP000007013"/>
    </source>
</evidence>
<keyword evidence="2" id="KW-1185">Reference proteome</keyword>
<dbReference type="STRING" id="452637.Oter_0166"/>
<dbReference type="AlphaFoldDB" id="B1ZN88"/>
<organism evidence="1 2">
    <name type="scientific">Opitutus terrae (strain DSM 11246 / JCM 15787 / PB90-1)</name>
    <dbReference type="NCBI Taxonomy" id="452637"/>
    <lineage>
        <taxon>Bacteria</taxon>
        <taxon>Pseudomonadati</taxon>
        <taxon>Verrucomicrobiota</taxon>
        <taxon>Opitutia</taxon>
        <taxon>Opitutales</taxon>
        <taxon>Opitutaceae</taxon>
        <taxon>Opitutus</taxon>
    </lineage>
</organism>
<dbReference type="HOGENOM" id="CLU_3186547_0_0_0"/>
<dbReference type="KEGG" id="ote:Oter_0166"/>
<protein>
    <submittedName>
        <fullName evidence="1">Uncharacterized protein</fullName>
    </submittedName>
</protein>
<proteinExistence type="predicted"/>
<evidence type="ECO:0000313" key="1">
    <source>
        <dbReference type="EMBL" id="ACB73457.1"/>
    </source>
</evidence>
<accession>B1ZN88</accession>
<name>B1ZN88_OPITP</name>
<dbReference type="Proteomes" id="UP000007013">
    <property type="component" value="Chromosome"/>
</dbReference>